<evidence type="ECO:0000313" key="2">
    <source>
        <dbReference type="EMBL" id="GAT57296.1"/>
    </source>
</evidence>
<keyword evidence="3" id="KW-1185">Reference proteome</keyword>
<accession>A0ABQ0M527</accession>
<gene>
    <name evidence="2" type="ORF">MCHLO_13850</name>
</gene>
<evidence type="ECO:0000313" key="3">
    <source>
        <dbReference type="Proteomes" id="UP000815677"/>
    </source>
</evidence>
<protein>
    <submittedName>
        <fullName evidence="2">Uncharacterized protein</fullName>
    </submittedName>
</protein>
<organism evidence="2 3">
    <name type="scientific">Mycena chlorophos</name>
    <name type="common">Agaric fungus</name>
    <name type="synonym">Agaricus chlorophos</name>
    <dbReference type="NCBI Taxonomy" id="658473"/>
    <lineage>
        <taxon>Eukaryota</taxon>
        <taxon>Fungi</taxon>
        <taxon>Dikarya</taxon>
        <taxon>Basidiomycota</taxon>
        <taxon>Agaricomycotina</taxon>
        <taxon>Agaricomycetes</taxon>
        <taxon>Agaricomycetidae</taxon>
        <taxon>Agaricales</taxon>
        <taxon>Marasmiineae</taxon>
        <taxon>Mycenaceae</taxon>
        <taxon>Mycena</taxon>
    </lineage>
</organism>
<dbReference type="EMBL" id="DF849437">
    <property type="protein sequence ID" value="GAT57296.1"/>
    <property type="molecule type" value="Genomic_DNA"/>
</dbReference>
<proteinExistence type="predicted"/>
<reference evidence="2" key="1">
    <citation type="submission" date="2014-09" db="EMBL/GenBank/DDBJ databases">
        <title>Genome sequence of the luminous mushroom Mycena chlorophos for searching fungal bioluminescence genes.</title>
        <authorList>
            <person name="Tanaka Y."/>
            <person name="Kasuga D."/>
            <person name="Oba Y."/>
            <person name="Hase S."/>
            <person name="Sato K."/>
            <person name="Oba Y."/>
            <person name="Sakakibara Y."/>
        </authorList>
    </citation>
    <scope>NUCLEOTIDE SEQUENCE</scope>
</reference>
<name>A0ABQ0M527_MYCCL</name>
<keyword evidence="1" id="KW-0732">Signal</keyword>
<feature type="chain" id="PRO_5046455989" evidence="1">
    <location>
        <begin position="20"/>
        <end position="393"/>
    </location>
</feature>
<dbReference type="Proteomes" id="UP000815677">
    <property type="component" value="Unassembled WGS sequence"/>
</dbReference>
<evidence type="ECO:0000256" key="1">
    <source>
        <dbReference type="SAM" id="SignalP"/>
    </source>
</evidence>
<feature type="signal peptide" evidence="1">
    <location>
        <begin position="1"/>
        <end position="19"/>
    </location>
</feature>
<sequence length="393" mass="39349">MSFAAFLPVHLNLGAAVEAGIASAVDTAIGTAGIAAGIASGGGLAPVASLGSAAGLAAGATQLASDVLASGAAVAAGAVASGAVGATLASEAAGAALAAGAAGAESVLDAGVAGATLAAGVAGTAIASAAALASEASSWISPAGVCDFLAIHPLTSGTNKAYVAAKHRAFLEDVIGTAVGKEHFRKVSQYVHTDAAHQIVTSLGFPRARGMLITHIVVDDVEKIKKVLCCVEIQSLMKAAKLNIPGYGQQTTMSTFHAKVQQGGAVVSSSEDCNTSFGVFPIPAGVPEALFEDKIRLLLDQALQIPIIKERTVNYTIWSLNDAVASEVAGKVAMPLAQRLIIVKHKFIGDISEILSHPAVKLLVQGTMLSGALPLGIAADFFVAAKAVLFEKK</sequence>